<feature type="region of interest" description="Disordered" evidence="1">
    <location>
        <begin position="59"/>
        <end position="91"/>
    </location>
</feature>
<feature type="region of interest" description="Disordered" evidence="1">
    <location>
        <begin position="305"/>
        <end position="369"/>
    </location>
</feature>
<dbReference type="PANTHER" id="PTHR40020:SF1">
    <property type="entry name" value="CYTOCHROME C OXIDASE ASSEMBLY FACTOR 2"/>
    <property type="match status" value="1"/>
</dbReference>
<dbReference type="InterPro" id="IPR028018">
    <property type="entry name" value="DUF4646"/>
</dbReference>
<organism evidence="3 4">
    <name type="scientific">Paracoccidioides brasiliensis</name>
    <dbReference type="NCBI Taxonomy" id="121759"/>
    <lineage>
        <taxon>Eukaryota</taxon>
        <taxon>Fungi</taxon>
        <taxon>Dikarya</taxon>
        <taxon>Ascomycota</taxon>
        <taxon>Pezizomycotina</taxon>
        <taxon>Eurotiomycetes</taxon>
        <taxon>Eurotiomycetidae</taxon>
        <taxon>Onygenales</taxon>
        <taxon>Ajellomycetaceae</taxon>
        <taxon>Paracoccidioides</taxon>
    </lineage>
</organism>
<proteinExistence type="predicted"/>
<name>A0A1D2JP91_PARBR</name>
<accession>A0A1D2JP91</accession>
<feature type="transmembrane region" description="Helical" evidence="2">
    <location>
        <begin position="12"/>
        <end position="33"/>
    </location>
</feature>
<evidence type="ECO:0000313" key="3">
    <source>
        <dbReference type="EMBL" id="ODH45020.1"/>
    </source>
</evidence>
<dbReference type="GO" id="GO:0005759">
    <property type="term" value="C:mitochondrial matrix"/>
    <property type="evidence" value="ECO:0007669"/>
    <property type="project" value="TreeGrafter"/>
</dbReference>
<dbReference type="EMBL" id="LZYO01000009">
    <property type="protein sequence ID" value="ODH45020.1"/>
    <property type="molecule type" value="Genomic_DNA"/>
</dbReference>
<evidence type="ECO:0000256" key="2">
    <source>
        <dbReference type="SAM" id="Phobius"/>
    </source>
</evidence>
<dbReference type="Pfam" id="PF15496">
    <property type="entry name" value="DUF4646"/>
    <property type="match status" value="1"/>
</dbReference>
<dbReference type="AlphaFoldDB" id="A0A1D2JP91"/>
<reference evidence="3 4" key="1">
    <citation type="submission" date="2016-06" db="EMBL/GenBank/DDBJ databases">
        <authorList>
            <person name="Kjaerup R.B."/>
            <person name="Dalgaard T.S."/>
            <person name="Juul-Madsen H.R."/>
        </authorList>
    </citation>
    <scope>NUCLEOTIDE SEQUENCE [LARGE SCALE GENOMIC DNA]</scope>
    <source>
        <strain evidence="3 4">Pb300</strain>
    </source>
</reference>
<protein>
    <submittedName>
        <fullName evidence="3">Uncharacterized protein</fullName>
    </submittedName>
</protein>
<dbReference type="Proteomes" id="UP000242814">
    <property type="component" value="Unassembled WGS sequence"/>
</dbReference>
<dbReference type="VEuPathDB" id="FungiDB:PABG_04937"/>
<evidence type="ECO:0000313" key="4">
    <source>
        <dbReference type="Proteomes" id="UP000242814"/>
    </source>
</evidence>
<dbReference type="GO" id="GO:0033617">
    <property type="term" value="P:mitochondrial respiratory chain complex IV assembly"/>
    <property type="evidence" value="ECO:0007669"/>
    <property type="project" value="TreeGrafter"/>
</dbReference>
<feature type="region of interest" description="Disordered" evidence="1">
    <location>
        <begin position="136"/>
        <end position="159"/>
    </location>
</feature>
<keyword evidence="2" id="KW-1133">Transmembrane helix</keyword>
<feature type="compositionally biased region" description="Polar residues" evidence="1">
    <location>
        <begin position="330"/>
        <end position="344"/>
    </location>
</feature>
<feature type="compositionally biased region" description="Basic and acidic residues" evidence="1">
    <location>
        <begin position="350"/>
        <end position="369"/>
    </location>
</feature>
<dbReference type="PANTHER" id="PTHR40020">
    <property type="entry name" value="CYTOCHROME C OXIDASE ASSEMBLY FACTOR 2"/>
    <property type="match status" value="1"/>
</dbReference>
<keyword evidence="2" id="KW-0472">Membrane</keyword>
<comment type="caution">
    <text evidence="3">The sequence shown here is derived from an EMBL/GenBank/DDBJ whole genome shotgun (WGS) entry which is preliminary data.</text>
</comment>
<gene>
    <name evidence="3" type="ORF">ACO22_00499</name>
</gene>
<feature type="transmembrane region" description="Helical" evidence="2">
    <location>
        <begin position="223"/>
        <end position="250"/>
    </location>
</feature>
<sequence length="462" mass="51249">MPPYLHPRSRSTISLFTLTLMSSFVIVGIPHVFPCPAPRHAFSDSEMIMSPDGQQKMIRNRRRKPVDPQQLTESEGTPTLPPPTTMAGNSLQSSLDKEIVKFRQMEEEAKNLANVKRECPVPKPGVMVGQLLGFKKRDDGRGRDGIPSADIPGQEGDENSILPHSPPKVELFPTLEIPTVGPEISSGFPYNQRLFELHIAPDEWTRFSNDVAHAARLTTLEKYAVWSVGLSIWIVASGALAVLGAVPGYYAGKGMKNSRVAKKVRRSLKGKGELETTLSTWNENIFRDKGFRVWLRLPKQDQEKLQNRLEGGNLKRQSKEGDDNDDRNDTASACSTQPSLQSGHPLSRQPDSKPGFKVEPKESVAARRRREKLEAKRLEKHYTLMVEDIRKPIGQEEILEFGVIEIEDTGSASTASSVVSSPQDPPEYESIQDNCSSMSELGGECLSSGAALRYRGIHELEA</sequence>
<dbReference type="VEuPathDB" id="FungiDB:PADG_05593"/>
<keyword evidence="2" id="KW-0812">Transmembrane</keyword>
<evidence type="ECO:0000256" key="1">
    <source>
        <dbReference type="SAM" id="MobiDB-lite"/>
    </source>
</evidence>